<dbReference type="CDD" id="cd00035">
    <property type="entry name" value="ChtBD1"/>
    <property type="match status" value="2"/>
</dbReference>
<dbReference type="PROSITE" id="PS51910">
    <property type="entry name" value="GH18_2"/>
    <property type="match status" value="1"/>
</dbReference>
<comment type="similarity">
    <text evidence="1">Belongs to the glycosyl hydrolase 18 family. Chitinase class V subfamily.</text>
</comment>
<feature type="disulfide bond" evidence="4">
    <location>
        <begin position="40"/>
        <end position="52"/>
    </location>
</feature>
<keyword evidence="9" id="KW-1185">Reference proteome</keyword>
<dbReference type="Gene3D" id="3.10.50.10">
    <property type="match status" value="1"/>
</dbReference>
<evidence type="ECO:0000259" key="6">
    <source>
        <dbReference type="PROSITE" id="PS50941"/>
    </source>
</evidence>
<evidence type="ECO:0000256" key="4">
    <source>
        <dbReference type="PROSITE-ProRule" id="PRU00261"/>
    </source>
</evidence>
<feature type="disulfide bond" evidence="4">
    <location>
        <begin position="84"/>
        <end position="96"/>
    </location>
</feature>
<feature type="disulfide bond" evidence="4">
    <location>
        <begin position="63"/>
        <end position="67"/>
    </location>
</feature>
<feature type="region of interest" description="Disordered" evidence="5">
    <location>
        <begin position="1094"/>
        <end position="1119"/>
    </location>
</feature>
<dbReference type="InterPro" id="IPR011583">
    <property type="entry name" value="Chitinase_II/V-like_cat"/>
</dbReference>
<dbReference type="EC" id="3.2.1.14" evidence="2"/>
<dbReference type="Pfam" id="PF00704">
    <property type="entry name" value="Glyco_hydro_18"/>
    <property type="match status" value="1"/>
</dbReference>
<dbReference type="PANTHER" id="PTHR11177:SF397">
    <property type="entry name" value="CHITINASE"/>
    <property type="match status" value="1"/>
</dbReference>
<evidence type="ECO:0000313" key="9">
    <source>
        <dbReference type="Proteomes" id="UP001365542"/>
    </source>
</evidence>
<evidence type="ECO:0000256" key="1">
    <source>
        <dbReference type="ARBA" id="ARBA00008682"/>
    </source>
</evidence>
<dbReference type="EMBL" id="JAVHJO010000017">
    <property type="protein sequence ID" value="KAK6525217.1"/>
    <property type="molecule type" value="Genomic_DNA"/>
</dbReference>
<dbReference type="SUPFAM" id="SSF54556">
    <property type="entry name" value="Chitinase insertion domain"/>
    <property type="match status" value="1"/>
</dbReference>
<accession>A0AAV9WSV8</accession>
<sequence>MVTWEPVTDRNVIEYDDRFGFETSLHKRATELSCSKHRPCADKSCCSKAGYCGRDPAHCGKNCISNCNAKAECGIGAKPRGAKCPLNVCCSKYGYCGTTKGFCDDGCQSNCNQPPATKFNKGNVQNLVIGDKCDHLLSDRLGILKAGRSMGVLVYLIRFKTFALFAYIHPQSFDIVPMEGLGENAFKLVTNLKLKAPGLKMEYPGAPDRGGEKKDIDNYVSLMRDTKQYFNQRNPAWGITFTAPTSYWYLRWFDIKNLVKYADWMNFMTYDLHGDWDSPSDNIGSFVYAHTNLTEISEALDLLWRNDVPANQVTLGLGFYGRSYTLKNPKCSIPGCPFTEGGTPGACTRTRGILSYREIQSIHYNYLPDIHYDKKAGVKYFSFDRDQWVSYDDITTIKQKVEFANNHGLLGLFIWAVDYDDDSHDALNAVLYPKGLGKFKSLTGAGTQGQSDWTDVTGNGCVWSDCGGRCGFGLISATHVYCGQGKGQELRKQLCCPWDNVPDPGQCKWTGGKNTFVCTEACPQGTIEVASSSWPSIEGQDAWCAWGESRYCCKTNVDPREACDWFHGGCDPLVNGQLRDNGGFCTFNGNEVMTWAKGSCGPDSDLYQPFCCKKGIPKDACTWRGTSENNCDDAKCLPGEIQFPTDGYQRDRRCFEKNTPLFHPVDPGGSSPFINRPQALCCKAADLKVNYIQLPVPLSHLFPDPGPSSDQQNYDLKIDAPVGANDQDPNSHPFGFFILSGPKDQVSNLDKRDGSHWELFDCPKEPTEERHTVKAVCTDGGPDSNCGDIFLGDHGVAGTVVEMPAGCGPGRYAMAIKMERTTWERVPIHLAKRGLQNAPVYDFTFDYDFTPVQKRQDSKVLMRLDFSDDPGYWDMIVEPTGEAKKKKRDQEVREKHGGSQKRWLENAWREERRSTPHHELDELHKRWFSADVGKWIDRQSQVDKSFNLANHHVSNNLRWWLFREHRTCKIGGADTEMKFDMYADLDMQVTASVVLTLIGNLGNLRSFDESHIRFRCAGDITATFHVDAFGKVSFHTGQYELFSLANFGANFNVPGIVTVGPNFRLLGQLSGEATLHAEAEVKMSLAKWDYTQQYPGDGSGPPKQAAKPTGDDPNDPGIGKDVSLKWDVDASGQIIAHITPKVTVGIEFKLDALASATVELGMDNYVRVYGSAGIGKGQDGYYCYGVDGGADLFAQVSAPTMFGYDFSNRYSLWDKQFDIYPQKCSPGAPNVQSFDNAHLAADNSSLFEGLVKYT</sequence>
<dbReference type="InterPro" id="IPR018371">
    <property type="entry name" value="Chitin-binding_1_CS"/>
</dbReference>
<dbReference type="InterPro" id="IPR050314">
    <property type="entry name" value="Glycosyl_Hydrlase_18"/>
</dbReference>
<dbReference type="InterPro" id="IPR001223">
    <property type="entry name" value="Glyco_hydro18_cat"/>
</dbReference>
<dbReference type="SMART" id="SM00270">
    <property type="entry name" value="ChtBD1"/>
    <property type="match status" value="2"/>
</dbReference>
<organism evidence="8 9">
    <name type="scientific">Orbilia ellipsospora</name>
    <dbReference type="NCBI Taxonomy" id="2528407"/>
    <lineage>
        <taxon>Eukaryota</taxon>
        <taxon>Fungi</taxon>
        <taxon>Dikarya</taxon>
        <taxon>Ascomycota</taxon>
        <taxon>Pezizomycotina</taxon>
        <taxon>Orbiliomycetes</taxon>
        <taxon>Orbiliales</taxon>
        <taxon>Orbiliaceae</taxon>
        <taxon>Orbilia</taxon>
    </lineage>
</organism>
<dbReference type="SUPFAM" id="SSF51445">
    <property type="entry name" value="(Trans)glycosidases"/>
    <property type="match status" value="1"/>
</dbReference>
<dbReference type="InterPro" id="IPR029070">
    <property type="entry name" value="Chitinase_insertion_sf"/>
</dbReference>
<name>A0AAV9WSV8_9PEZI</name>
<dbReference type="InterPro" id="IPR001002">
    <property type="entry name" value="Chitin-bd_1"/>
</dbReference>
<dbReference type="AlphaFoldDB" id="A0AAV9WSV8"/>
<dbReference type="Gene3D" id="3.20.20.80">
    <property type="entry name" value="Glycosidases"/>
    <property type="match status" value="1"/>
</dbReference>
<dbReference type="SUPFAM" id="SSF57016">
    <property type="entry name" value="Plant lectins/antimicrobial peptides"/>
    <property type="match status" value="2"/>
</dbReference>
<comment type="caution">
    <text evidence="4">Lacks conserved residue(s) required for the propagation of feature annotation.</text>
</comment>
<dbReference type="GO" id="GO:0008061">
    <property type="term" value="F:chitin binding"/>
    <property type="evidence" value="ECO:0007669"/>
    <property type="project" value="UniProtKB-UniRule"/>
</dbReference>
<dbReference type="Proteomes" id="UP001365542">
    <property type="component" value="Unassembled WGS sequence"/>
</dbReference>
<proteinExistence type="inferred from homology"/>
<dbReference type="GO" id="GO:0008843">
    <property type="term" value="F:endochitinase activity"/>
    <property type="evidence" value="ECO:0007669"/>
    <property type="project" value="UniProtKB-EC"/>
</dbReference>
<comment type="caution">
    <text evidence="8">The sequence shown here is derived from an EMBL/GenBank/DDBJ whole genome shotgun (WGS) entry which is preliminary data.</text>
</comment>
<dbReference type="SMART" id="SM00636">
    <property type="entry name" value="Glyco_18"/>
    <property type="match status" value="1"/>
</dbReference>
<evidence type="ECO:0000313" key="8">
    <source>
        <dbReference type="EMBL" id="KAK6525217.1"/>
    </source>
</evidence>
<feature type="disulfide bond" evidence="4">
    <location>
        <begin position="45"/>
        <end position="59"/>
    </location>
</feature>
<keyword evidence="4" id="KW-1015">Disulfide bond</keyword>
<evidence type="ECO:0000256" key="3">
    <source>
        <dbReference type="ARBA" id="ARBA00022669"/>
    </source>
</evidence>
<feature type="domain" description="GH18" evidence="7">
    <location>
        <begin position="90"/>
        <end position="434"/>
    </location>
</feature>
<dbReference type="Pfam" id="PF00187">
    <property type="entry name" value="Chitin_bind_1"/>
    <property type="match status" value="1"/>
</dbReference>
<dbReference type="PANTHER" id="PTHR11177">
    <property type="entry name" value="CHITINASE"/>
    <property type="match status" value="1"/>
</dbReference>
<dbReference type="PROSITE" id="PS50941">
    <property type="entry name" value="CHIT_BIND_I_2"/>
    <property type="match status" value="2"/>
</dbReference>
<dbReference type="InterPro" id="IPR017853">
    <property type="entry name" value="GH"/>
</dbReference>
<reference evidence="8 9" key="1">
    <citation type="submission" date="2019-10" db="EMBL/GenBank/DDBJ databases">
        <authorList>
            <person name="Palmer J.M."/>
        </authorList>
    </citation>
    <scope>NUCLEOTIDE SEQUENCE [LARGE SCALE GENOMIC DNA]</scope>
    <source>
        <strain evidence="8 9">TWF694</strain>
    </source>
</reference>
<gene>
    <name evidence="8" type="ORF">TWF694_005363</name>
</gene>
<feature type="domain" description="Chitin-binding type-1" evidence="6">
    <location>
        <begin position="31"/>
        <end position="69"/>
    </location>
</feature>
<keyword evidence="3 4" id="KW-0147">Chitin-binding</keyword>
<protein>
    <recommendedName>
        <fullName evidence="2">chitinase</fullName>
        <ecNumber evidence="2">3.2.1.14</ecNumber>
    </recommendedName>
</protein>
<evidence type="ECO:0000256" key="5">
    <source>
        <dbReference type="SAM" id="MobiDB-lite"/>
    </source>
</evidence>
<feature type="disulfide bond" evidence="4">
    <location>
        <begin position="107"/>
        <end position="111"/>
    </location>
</feature>
<feature type="disulfide bond" evidence="4">
    <location>
        <begin position="89"/>
        <end position="103"/>
    </location>
</feature>
<dbReference type="InterPro" id="IPR036861">
    <property type="entry name" value="Endochitinase-like_sf"/>
</dbReference>
<feature type="domain" description="Chitin-binding type-1" evidence="6">
    <location>
        <begin position="70"/>
        <end position="113"/>
    </location>
</feature>
<dbReference type="PROSITE" id="PS00026">
    <property type="entry name" value="CHIT_BIND_I_1"/>
    <property type="match status" value="1"/>
</dbReference>
<dbReference type="Gene3D" id="3.30.60.10">
    <property type="entry name" value="Endochitinase-like"/>
    <property type="match status" value="2"/>
</dbReference>
<evidence type="ECO:0000256" key="2">
    <source>
        <dbReference type="ARBA" id="ARBA00012729"/>
    </source>
</evidence>
<dbReference type="GO" id="GO:0005975">
    <property type="term" value="P:carbohydrate metabolic process"/>
    <property type="evidence" value="ECO:0007669"/>
    <property type="project" value="InterPro"/>
</dbReference>
<evidence type="ECO:0000259" key="7">
    <source>
        <dbReference type="PROSITE" id="PS51910"/>
    </source>
</evidence>